<evidence type="ECO:0000256" key="4">
    <source>
        <dbReference type="ARBA" id="ARBA00022737"/>
    </source>
</evidence>
<dbReference type="PROSITE" id="PS00028">
    <property type="entry name" value="ZINC_FINGER_C2H2_1"/>
    <property type="match status" value="2"/>
</dbReference>
<evidence type="ECO:0000256" key="10">
    <source>
        <dbReference type="ARBA" id="ARBA00023242"/>
    </source>
</evidence>
<keyword evidence="14" id="KW-1185">Reference proteome</keyword>
<feature type="domain" description="C2H2-type" evidence="12">
    <location>
        <begin position="94"/>
        <end position="122"/>
    </location>
</feature>
<accession>A0AAD4K8G5</accession>
<dbReference type="SUPFAM" id="SSF57667">
    <property type="entry name" value="beta-beta-alpha zinc fingers"/>
    <property type="match status" value="2"/>
</dbReference>
<dbReference type="Gene3D" id="3.30.160.60">
    <property type="entry name" value="Classic Zinc Finger"/>
    <property type="match status" value="3"/>
</dbReference>
<dbReference type="Proteomes" id="UP001200034">
    <property type="component" value="Unassembled WGS sequence"/>
</dbReference>
<dbReference type="PROSITE" id="PS50157">
    <property type="entry name" value="ZINC_FINGER_C2H2_2"/>
    <property type="match status" value="4"/>
</dbReference>
<evidence type="ECO:0000256" key="5">
    <source>
        <dbReference type="ARBA" id="ARBA00022771"/>
    </source>
</evidence>
<evidence type="ECO:0000256" key="8">
    <source>
        <dbReference type="ARBA" id="ARBA00023125"/>
    </source>
</evidence>
<sequence length="123" mass="14736">HRKHYESHPYVCDVCKKGFSFASQLRMHQNRFHKKYIVWNCNMCRYRTPNKWDLKTHIISHSGERNFTCELCGVSTKFSSSLAVHRRTHSVPTITCPYCPKEFRENYLLKCHVIKFHTEEESL</sequence>
<dbReference type="FunFam" id="3.30.160.60:FF:001370">
    <property type="entry name" value="Zinc finger protein"/>
    <property type="match status" value="1"/>
</dbReference>
<keyword evidence="6" id="KW-0862">Zinc</keyword>
<keyword evidence="10" id="KW-0539">Nucleus</keyword>
<comment type="subcellular location">
    <subcellularLocation>
        <location evidence="1">Nucleus</location>
    </subcellularLocation>
</comment>
<keyword evidence="9" id="KW-0804">Transcription</keyword>
<keyword evidence="3" id="KW-0479">Metal-binding</keyword>
<dbReference type="PANTHER" id="PTHR24379">
    <property type="entry name" value="KRAB AND ZINC FINGER DOMAIN-CONTAINING"/>
    <property type="match status" value="1"/>
</dbReference>
<proteinExistence type="inferred from homology"/>
<name>A0AAD4K8G5_9MUSC</name>
<evidence type="ECO:0000259" key="12">
    <source>
        <dbReference type="PROSITE" id="PS50157"/>
    </source>
</evidence>
<comment type="caution">
    <text evidence="13">The sequence shown here is derived from an EMBL/GenBank/DDBJ whole genome shotgun (WGS) entry which is preliminary data.</text>
</comment>
<dbReference type="GO" id="GO:0005634">
    <property type="term" value="C:nucleus"/>
    <property type="evidence" value="ECO:0007669"/>
    <property type="project" value="UniProtKB-SubCell"/>
</dbReference>
<feature type="domain" description="C2H2-type" evidence="12">
    <location>
        <begin position="39"/>
        <end position="66"/>
    </location>
</feature>
<dbReference type="PANTHER" id="PTHR24379:SF121">
    <property type="entry name" value="C2H2-TYPE DOMAIN-CONTAINING PROTEIN"/>
    <property type="match status" value="1"/>
</dbReference>
<evidence type="ECO:0000256" key="3">
    <source>
        <dbReference type="ARBA" id="ARBA00022723"/>
    </source>
</evidence>
<evidence type="ECO:0000256" key="1">
    <source>
        <dbReference type="ARBA" id="ARBA00004123"/>
    </source>
</evidence>
<dbReference type="SMART" id="SM00355">
    <property type="entry name" value="ZnF_C2H2"/>
    <property type="match status" value="4"/>
</dbReference>
<dbReference type="EMBL" id="JAJJHW010000681">
    <property type="protein sequence ID" value="KAH8384556.1"/>
    <property type="molecule type" value="Genomic_DNA"/>
</dbReference>
<evidence type="ECO:0000256" key="7">
    <source>
        <dbReference type="ARBA" id="ARBA00023015"/>
    </source>
</evidence>
<feature type="non-terminal residue" evidence="13">
    <location>
        <position position="1"/>
    </location>
</feature>
<dbReference type="Pfam" id="PF00096">
    <property type="entry name" value="zf-C2H2"/>
    <property type="match status" value="2"/>
</dbReference>
<keyword evidence="5 11" id="KW-0863">Zinc-finger</keyword>
<comment type="similarity">
    <text evidence="2">Belongs to the krueppel C2H2-type zinc-finger protein family.</text>
</comment>
<dbReference type="GO" id="GO:0008270">
    <property type="term" value="F:zinc ion binding"/>
    <property type="evidence" value="ECO:0007669"/>
    <property type="project" value="UniProtKB-KW"/>
</dbReference>
<dbReference type="AlphaFoldDB" id="A0AAD4K8G5"/>
<keyword evidence="7" id="KW-0805">Transcription regulation</keyword>
<feature type="domain" description="C2H2-type" evidence="12">
    <location>
        <begin position="67"/>
        <end position="90"/>
    </location>
</feature>
<dbReference type="InterPro" id="IPR036236">
    <property type="entry name" value="Znf_C2H2_sf"/>
</dbReference>
<organism evidence="13 14">
    <name type="scientific">Drosophila rubida</name>
    <dbReference type="NCBI Taxonomy" id="30044"/>
    <lineage>
        <taxon>Eukaryota</taxon>
        <taxon>Metazoa</taxon>
        <taxon>Ecdysozoa</taxon>
        <taxon>Arthropoda</taxon>
        <taxon>Hexapoda</taxon>
        <taxon>Insecta</taxon>
        <taxon>Pterygota</taxon>
        <taxon>Neoptera</taxon>
        <taxon>Endopterygota</taxon>
        <taxon>Diptera</taxon>
        <taxon>Brachycera</taxon>
        <taxon>Muscomorpha</taxon>
        <taxon>Ephydroidea</taxon>
        <taxon>Drosophilidae</taxon>
        <taxon>Drosophila</taxon>
    </lineage>
</organism>
<keyword evidence="8" id="KW-0238">DNA-binding</keyword>
<dbReference type="GO" id="GO:0003690">
    <property type="term" value="F:double-stranded DNA binding"/>
    <property type="evidence" value="ECO:0007669"/>
    <property type="project" value="UniProtKB-ARBA"/>
</dbReference>
<keyword evidence="4" id="KW-0677">Repeat</keyword>
<evidence type="ECO:0000256" key="2">
    <source>
        <dbReference type="ARBA" id="ARBA00006991"/>
    </source>
</evidence>
<protein>
    <recommendedName>
        <fullName evidence="12">C2H2-type domain-containing protein</fullName>
    </recommendedName>
</protein>
<evidence type="ECO:0000256" key="11">
    <source>
        <dbReference type="PROSITE-ProRule" id="PRU00042"/>
    </source>
</evidence>
<dbReference type="InterPro" id="IPR013087">
    <property type="entry name" value="Znf_C2H2_type"/>
</dbReference>
<evidence type="ECO:0000313" key="13">
    <source>
        <dbReference type="EMBL" id="KAH8384556.1"/>
    </source>
</evidence>
<evidence type="ECO:0000256" key="9">
    <source>
        <dbReference type="ARBA" id="ARBA00023163"/>
    </source>
</evidence>
<evidence type="ECO:0000256" key="6">
    <source>
        <dbReference type="ARBA" id="ARBA00022833"/>
    </source>
</evidence>
<feature type="domain" description="C2H2-type" evidence="12">
    <location>
        <begin position="10"/>
        <end position="33"/>
    </location>
</feature>
<gene>
    <name evidence="13" type="ORF">KR093_000805</name>
</gene>
<reference evidence="13" key="1">
    <citation type="journal article" date="2021" name="Mol. Ecol. Resour.">
        <title>Phylogenomic analyses of the genus Drosophila reveals genomic signals of climate adaptation.</title>
        <authorList>
            <person name="Li F."/>
            <person name="Rane R.V."/>
            <person name="Luria V."/>
            <person name="Xiong Z."/>
            <person name="Chen J."/>
            <person name="Li Z."/>
            <person name="Catullo R.A."/>
            <person name="Griffin P.C."/>
            <person name="Schiffer M."/>
            <person name="Pearce S."/>
            <person name="Lee S.F."/>
            <person name="McElroy K."/>
            <person name="Stocker A."/>
            <person name="Shirriffs J."/>
            <person name="Cockerell F."/>
            <person name="Coppin C."/>
            <person name="Sgro C.M."/>
            <person name="Karger A."/>
            <person name="Cain J.W."/>
            <person name="Weber J.A."/>
            <person name="Santpere G."/>
            <person name="Kirschner M.W."/>
            <person name="Hoffmann A.A."/>
            <person name="Oakeshott J.G."/>
            <person name="Zhang G."/>
        </authorList>
    </citation>
    <scope>NUCLEOTIDE SEQUENCE</scope>
    <source>
        <strain evidence="13">BGI-SZ-2011g</strain>
    </source>
</reference>
<evidence type="ECO:0000313" key="14">
    <source>
        <dbReference type="Proteomes" id="UP001200034"/>
    </source>
</evidence>